<keyword evidence="2" id="KW-0677">Repeat</keyword>
<evidence type="ECO:0000256" key="6">
    <source>
        <dbReference type="SAM" id="MobiDB-lite"/>
    </source>
</evidence>
<dbReference type="PROSITE" id="PS50157">
    <property type="entry name" value="ZINC_FINGER_C2H2_2"/>
    <property type="match status" value="1"/>
</dbReference>
<evidence type="ECO:0000259" key="7">
    <source>
        <dbReference type="PROSITE" id="PS50157"/>
    </source>
</evidence>
<sequence>MSLTSTLFSPLTTGKRKSPGELKRPDLQGSFSCGSCGEMFKHASSLNRHRLLRHSDEITCLKCNSSLEANENIRSHLWVKHQIKAFTCSCCNWSFESKKDIAAHNKSMEQTGAPGETLPIAKNKNEPGSLSQKKVLGVAKKVPVVIEGSKESDSESPTPSEAIAFCETLLKMMEEHQQQQNAHLIASVSRIQTPESESEAEIPTPKKPLKRKSSAATPTPAKVMCMEDNMLLLALSALQQYPVVEGCENSNPNGL</sequence>
<organism evidence="8 9">
    <name type="scientific">Caenorhabditis japonica</name>
    <dbReference type="NCBI Taxonomy" id="281687"/>
    <lineage>
        <taxon>Eukaryota</taxon>
        <taxon>Metazoa</taxon>
        <taxon>Ecdysozoa</taxon>
        <taxon>Nematoda</taxon>
        <taxon>Chromadorea</taxon>
        <taxon>Rhabditida</taxon>
        <taxon>Rhabditina</taxon>
        <taxon>Rhabditomorpha</taxon>
        <taxon>Rhabditoidea</taxon>
        <taxon>Rhabditidae</taxon>
        <taxon>Peloderinae</taxon>
        <taxon>Caenorhabditis</taxon>
    </lineage>
</organism>
<dbReference type="EnsemblMetazoa" id="CJA09976.1">
    <property type="protein sequence ID" value="CJA09976.1"/>
    <property type="gene ID" value="WBGene00129180"/>
</dbReference>
<evidence type="ECO:0000313" key="9">
    <source>
        <dbReference type="Proteomes" id="UP000005237"/>
    </source>
</evidence>
<feature type="compositionally biased region" description="Low complexity" evidence="6">
    <location>
        <begin position="1"/>
        <end position="13"/>
    </location>
</feature>
<name>A0A8R1HUC5_CAEJA</name>
<dbReference type="OMA" id="TFTCKES"/>
<dbReference type="PANTHER" id="PTHR24379">
    <property type="entry name" value="KRAB AND ZINC FINGER DOMAIN-CONTAINING"/>
    <property type="match status" value="1"/>
</dbReference>
<evidence type="ECO:0000256" key="4">
    <source>
        <dbReference type="ARBA" id="ARBA00022833"/>
    </source>
</evidence>
<reference evidence="8" key="2">
    <citation type="submission" date="2022-06" db="UniProtKB">
        <authorList>
            <consortium name="EnsemblMetazoa"/>
        </authorList>
    </citation>
    <scope>IDENTIFICATION</scope>
    <source>
        <strain evidence="8">DF5081</strain>
    </source>
</reference>
<feature type="region of interest" description="Disordered" evidence="6">
    <location>
        <begin position="109"/>
        <end position="128"/>
    </location>
</feature>
<feature type="domain" description="C2H2-type" evidence="7">
    <location>
        <begin position="31"/>
        <end position="59"/>
    </location>
</feature>
<dbReference type="Gene3D" id="3.30.160.60">
    <property type="entry name" value="Classic Zinc Finger"/>
    <property type="match status" value="1"/>
</dbReference>
<keyword evidence="9" id="KW-1185">Reference proteome</keyword>
<evidence type="ECO:0000313" key="8">
    <source>
        <dbReference type="EnsemblMetazoa" id="CJA09976.1"/>
    </source>
</evidence>
<proteinExistence type="predicted"/>
<accession>A0A8R1HUC5</accession>
<dbReference type="InterPro" id="IPR013087">
    <property type="entry name" value="Znf_C2H2_type"/>
</dbReference>
<dbReference type="AlphaFoldDB" id="A0A8R1HUC5"/>
<evidence type="ECO:0000256" key="2">
    <source>
        <dbReference type="ARBA" id="ARBA00022737"/>
    </source>
</evidence>
<evidence type="ECO:0000256" key="1">
    <source>
        <dbReference type="ARBA" id="ARBA00022723"/>
    </source>
</evidence>
<dbReference type="PANTHER" id="PTHR24379:SF121">
    <property type="entry name" value="C2H2-TYPE DOMAIN-CONTAINING PROTEIN"/>
    <property type="match status" value="1"/>
</dbReference>
<dbReference type="PROSITE" id="PS00028">
    <property type="entry name" value="ZINC_FINGER_C2H2_1"/>
    <property type="match status" value="1"/>
</dbReference>
<dbReference type="SMART" id="SM00355">
    <property type="entry name" value="ZnF_C2H2"/>
    <property type="match status" value="3"/>
</dbReference>
<evidence type="ECO:0000256" key="5">
    <source>
        <dbReference type="PROSITE-ProRule" id="PRU00042"/>
    </source>
</evidence>
<protein>
    <submittedName>
        <fullName evidence="8">C2H2-type domain-containing protein</fullName>
    </submittedName>
</protein>
<keyword evidence="4" id="KW-0862">Zinc</keyword>
<feature type="region of interest" description="Disordered" evidence="6">
    <location>
        <begin position="190"/>
        <end position="219"/>
    </location>
</feature>
<dbReference type="Proteomes" id="UP000005237">
    <property type="component" value="Unassembled WGS sequence"/>
</dbReference>
<evidence type="ECO:0000256" key="3">
    <source>
        <dbReference type="ARBA" id="ARBA00022771"/>
    </source>
</evidence>
<dbReference type="GO" id="GO:0008270">
    <property type="term" value="F:zinc ion binding"/>
    <property type="evidence" value="ECO:0007669"/>
    <property type="project" value="UniProtKB-KW"/>
</dbReference>
<keyword evidence="1" id="KW-0479">Metal-binding</keyword>
<reference evidence="9" key="1">
    <citation type="submission" date="2010-08" db="EMBL/GenBank/DDBJ databases">
        <authorList>
            <consortium name="Caenorhabditis japonica Sequencing Consortium"/>
            <person name="Wilson R.K."/>
        </authorList>
    </citation>
    <scope>NUCLEOTIDE SEQUENCE [LARGE SCALE GENOMIC DNA]</scope>
    <source>
        <strain evidence="9">DF5081</strain>
    </source>
</reference>
<keyword evidence="3 5" id="KW-0863">Zinc-finger</keyword>
<feature type="region of interest" description="Disordered" evidence="6">
    <location>
        <begin position="1"/>
        <end position="26"/>
    </location>
</feature>